<dbReference type="PROSITE" id="PS00639">
    <property type="entry name" value="THIOL_PROTEASE_HIS"/>
    <property type="match status" value="1"/>
</dbReference>
<dbReference type="InterPro" id="IPR038765">
    <property type="entry name" value="Papain-like_cys_pep_sf"/>
</dbReference>
<proteinExistence type="inferred from homology"/>
<accession>A0A381WCB2</accession>
<dbReference type="GO" id="GO:0006508">
    <property type="term" value="P:proteolysis"/>
    <property type="evidence" value="ECO:0007669"/>
    <property type="project" value="UniProtKB-KW"/>
</dbReference>
<keyword evidence="1 4" id="KW-0645">Protease</keyword>
<dbReference type="Gene3D" id="3.90.70.10">
    <property type="entry name" value="Cysteine proteinases"/>
    <property type="match status" value="1"/>
</dbReference>
<dbReference type="SUPFAM" id="SSF54001">
    <property type="entry name" value="Cysteine proteinases"/>
    <property type="match status" value="1"/>
</dbReference>
<dbReference type="EMBL" id="UINC01011347">
    <property type="protein sequence ID" value="SVA50135.1"/>
    <property type="molecule type" value="Genomic_DNA"/>
</dbReference>
<dbReference type="InterPro" id="IPR025660">
    <property type="entry name" value="Pept_his_AS"/>
</dbReference>
<evidence type="ECO:0000256" key="2">
    <source>
        <dbReference type="ARBA" id="ARBA00022801"/>
    </source>
</evidence>
<dbReference type="PANTHER" id="PTHR10363:SF2">
    <property type="entry name" value="BLEOMYCIN HYDROLASE"/>
    <property type="match status" value="1"/>
</dbReference>
<dbReference type="PANTHER" id="PTHR10363">
    <property type="entry name" value="BLEOMYCIN HYDROLASE"/>
    <property type="match status" value="1"/>
</dbReference>
<dbReference type="GO" id="GO:0005737">
    <property type="term" value="C:cytoplasm"/>
    <property type="evidence" value="ECO:0007669"/>
    <property type="project" value="TreeGrafter"/>
</dbReference>
<evidence type="ECO:0000313" key="5">
    <source>
        <dbReference type="EMBL" id="SVA50135.1"/>
    </source>
</evidence>
<dbReference type="CDD" id="cd00585">
    <property type="entry name" value="Peptidase_C1B"/>
    <property type="match status" value="1"/>
</dbReference>
<dbReference type="GO" id="GO:0009636">
    <property type="term" value="P:response to toxic substance"/>
    <property type="evidence" value="ECO:0007669"/>
    <property type="project" value="TreeGrafter"/>
</dbReference>
<name>A0A381WCB2_9ZZZZ</name>
<gene>
    <name evidence="5" type="ORF">METZ01_LOCUS102989</name>
</gene>
<dbReference type="InterPro" id="IPR004134">
    <property type="entry name" value="Peptidase_C1B"/>
</dbReference>
<evidence type="ECO:0008006" key="6">
    <source>
        <dbReference type="Google" id="ProtNLM"/>
    </source>
</evidence>
<comment type="similarity">
    <text evidence="4">Belongs to the peptidase C1 family.</text>
</comment>
<dbReference type="GO" id="GO:0070005">
    <property type="term" value="F:cysteine-type aminopeptidase activity"/>
    <property type="evidence" value="ECO:0007669"/>
    <property type="project" value="InterPro"/>
</dbReference>
<dbReference type="PIRSF" id="PIRSF005700">
    <property type="entry name" value="PepC"/>
    <property type="match status" value="1"/>
</dbReference>
<organism evidence="5">
    <name type="scientific">marine metagenome</name>
    <dbReference type="NCBI Taxonomy" id="408172"/>
    <lineage>
        <taxon>unclassified sequences</taxon>
        <taxon>metagenomes</taxon>
        <taxon>ecological metagenomes</taxon>
    </lineage>
</organism>
<evidence type="ECO:0000256" key="1">
    <source>
        <dbReference type="ARBA" id="ARBA00022670"/>
    </source>
</evidence>
<dbReference type="PROSITE" id="PS00139">
    <property type="entry name" value="THIOL_PROTEASE_CYS"/>
    <property type="match status" value="1"/>
</dbReference>
<dbReference type="InterPro" id="IPR000169">
    <property type="entry name" value="Pept_cys_AS"/>
</dbReference>
<dbReference type="Pfam" id="PF03051">
    <property type="entry name" value="Peptidase_C1_2"/>
    <property type="match status" value="1"/>
</dbReference>
<sequence length="447" mass="52167">MSKALSLDIIKSFRKNIIQDSSLRLAQNAAVRNEIIDLAMDWEYFRKIDHTFSDLISGEMKATDQKSSGRCWGFAGLNLFRIYLGRKHGIKDFEFSQSYFMFWDKLEKANYFLENVIKTAAKPWNSRLIMHLLHNPIQDGGQWDMWVNLIKKYGVVPKSEMPESYQSSKSLRMNRMITRKLREFAKIIREAKQNLVSNANLRTMKTTMLKTIYRMLSIHLGTPPESFTWQIRNKKNKFHRFENLTPIQFFNDHIGLNLEDYVCLINCPMSDKTYNEMYTVEYLGNVIEGRSVKYLNVETSVMKDSSVKSIQNDAPVWFGCDVSKHFHRTLGVMDMNLFNYELFYGTDFGLDKASRLEYGDSQMTHAMLITGVDLNSKGQPTKWRVENSWGNKNGDKGYHIMSDSWFDEYNYEVIMHKSYLPDDLVQVYETKEPVKLPPWDPMGALAG</sequence>
<evidence type="ECO:0000256" key="4">
    <source>
        <dbReference type="PIRNR" id="PIRNR005700"/>
    </source>
</evidence>
<protein>
    <recommendedName>
        <fullName evidence="6">Aminopeptidase</fullName>
    </recommendedName>
</protein>
<keyword evidence="2 4" id="KW-0378">Hydrolase</keyword>
<dbReference type="AlphaFoldDB" id="A0A381WCB2"/>
<keyword evidence="3 4" id="KW-0788">Thiol protease</keyword>
<dbReference type="GO" id="GO:0043418">
    <property type="term" value="P:homocysteine catabolic process"/>
    <property type="evidence" value="ECO:0007669"/>
    <property type="project" value="TreeGrafter"/>
</dbReference>
<evidence type="ECO:0000256" key="3">
    <source>
        <dbReference type="ARBA" id="ARBA00022807"/>
    </source>
</evidence>
<reference evidence="5" key="1">
    <citation type="submission" date="2018-05" db="EMBL/GenBank/DDBJ databases">
        <authorList>
            <person name="Lanie J.A."/>
            <person name="Ng W.-L."/>
            <person name="Kazmierczak K.M."/>
            <person name="Andrzejewski T.M."/>
            <person name="Davidsen T.M."/>
            <person name="Wayne K.J."/>
            <person name="Tettelin H."/>
            <person name="Glass J.I."/>
            <person name="Rusch D."/>
            <person name="Podicherti R."/>
            <person name="Tsui H.-C.T."/>
            <person name="Winkler M.E."/>
        </authorList>
    </citation>
    <scope>NUCLEOTIDE SEQUENCE</scope>
</reference>